<dbReference type="SMART" id="SM00346">
    <property type="entry name" value="HTH_ICLR"/>
    <property type="match status" value="1"/>
</dbReference>
<feature type="domain" description="IclR-ED" evidence="4">
    <location>
        <begin position="63"/>
        <end position="252"/>
    </location>
</feature>
<dbReference type="InterPro" id="IPR014757">
    <property type="entry name" value="Tscrpt_reg_IclR_C"/>
</dbReference>
<dbReference type="Gene3D" id="1.10.10.10">
    <property type="entry name" value="Winged helix-like DNA-binding domain superfamily/Winged helix DNA-binding domain"/>
    <property type="match status" value="1"/>
</dbReference>
<comment type="caution">
    <text evidence="5">The sequence shown here is derived from an EMBL/GenBank/DDBJ whole genome shotgun (WGS) entry which is preliminary data.</text>
</comment>
<evidence type="ECO:0000256" key="1">
    <source>
        <dbReference type="ARBA" id="ARBA00023015"/>
    </source>
</evidence>
<dbReference type="Proteomes" id="UP000634139">
    <property type="component" value="Unassembled WGS sequence"/>
</dbReference>
<dbReference type="InterPro" id="IPR029016">
    <property type="entry name" value="GAF-like_dom_sf"/>
</dbReference>
<reference evidence="5" key="1">
    <citation type="journal article" date="2014" name="Int. J. Syst. Evol. Microbiol.">
        <title>Complete genome sequence of Corynebacterium casei LMG S-19264T (=DSM 44701T), isolated from a smear-ripened cheese.</title>
        <authorList>
            <consortium name="US DOE Joint Genome Institute (JGI-PGF)"/>
            <person name="Walter F."/>
            <person name="Albersmeier A."/>
            <person name="Kalinowski J."/>
            <person name="Ruckert C."/>
        </authorList>
    </citation>
    <scope>NUCLEOTIDE SEQUENCE</scope>
    <source>
        <strain evidence="5">KCTC 32422</strain>
    </source>
</reference>
<dbReference type="Pfam" id="PF01614">
    <property type="entry name" value="IclR_C"/>
    <property type="match status" value="1"/>
</dbReference>
<dbReference type="EMBL" id="BMZD01000001">
    <property type="protein sequence ID" value="GGZ88595.1"/>
    <property type="molecule type" value="Genomic_DNA"/>
</dbReference>
<reference evidence="5" key="2">
    <citation type="submission" date="2020-09" db="EMBL/GenBank/DDBJ databases">
        <authorList>
            <person name="Sun Q."/>
            <person name="Kim S."/>
        </authorList>
    </citation>
    <scope>NUCLEOTIDE SEQUENCE</scope>
    <source>
        <strain evidence="5">KCTC 32422</strain>
    </source>
</reference>
<dbReference type="GO" id="GO:0045892">
    <property type="term" value="P:negative regulation of DNA-templated transcription"/>
    <property type="evidence" value="ECO:0007669"/>
    <property type="project" value="TreeGrafter"/>
</dbReference>
<sequence length="252" mass="27768">MAIDGRLLTVIESINELGICTVVDLHRATGISRPAVHRIVENLCSFGYLERVDGHSSVRLTSQILALSAGYKPEHRMAEQAMPVLQQLQKRIRWPHTFTTPEADMMVIQATTRHHNPFVFDRGRTGLRLPILSTATGCVYLAHCGAEEREAILARLQAHQVRDETFDQTFEDMLAAARDRIAIAAEKGYALRSGGEPERTTTIAVPVIVFSTAVGALCTSFPTSAIPLEEACTKYVPELQDAARSIAALFEK</sequence>
<name>A0A918VDD8_9SPHN</name>
<keyword evidence="3" id="KW-0804">Transcription</keyword>
<dbReference type="InterPro" id="IPR050707">
    <property type="entry name" value="HTH_MetabolicPath_Reg"/>
</dbReference>
<keyword evidence="1" id="KW-0805">Transcription regulation</keyword>
<dbReference type="InterPro" id="IPR005471">
    <property type="entry name" value="Tscrpt_reg_IclR_N"/>
</dbReference>
<dbReference type="RefSeq" id="WP_189538756.1">
    <property type="nucleotide sequence ID" value="NZ_BMZD01000001.1"/>
</dbReference>
<dbReference type="SUPFAM" id="SSF55781">
    <property type="entry name" value="GAF domain-like"/>
    <property type="match status" value="1"/>
</dbReference>
<dbReference type="GO" id="GO:0003677">
    <property type="term" value="F:DNA binding"/>
    <property type="evidence" value="ECO:0007669"/>
    <property type="project" value="UniProtKB-KW"/>
</dbReference>
<dbReference type="PANTHER" id="PTHR30136">
    <property type="entry name" value="HELIX-TURN-HELIX TRANSCRIPTIONAL REGULATOR, ICLR FAMILY"/>
    <property type="match status" value="1"/>
</dbReference>
<evidence type="ECO:0000313" key="5">
    <source>
        <dbReference type="EMBL" id="GGZ88595.1"/>
    </source>
</evidence>
<gene>
    <name evidence="5" type="ORF">GCM10011617_04380</name>
</gene>
<organism evidence="5 6">
    <name type="scientific">Novosphingobium arvoryzae</name>
    <dbReference type="NCBI Taxonomy" id="1256514"/>
    <lineage>
        <taxon>Bacteria</taxon>
        <taxon>Pseudomonadati</taxon>
        <taxon>Pseudomonadota</taxon>
        <taxon>Alphaproteobacteria</taxon>
        <taxon>Sphingomonadales</taxon>
        <taxon>Sphingomonadaceae</taxon>
        <taxon>Novosphingobium</taxon>
    </lineage>
</organism>
<keyword evidence="6" id="KW-1185">Reference proteome</keyword>
<evidence type="ECO:0000313" key="6">
    <source>
        <dbReference type="Proteomes" id="UP000634139"/>
    </source>
</evidence>
<dbReference type="AlphaFoldDB" id="A0A918VDD8"/>
<protein>
    <submittedName>
        <fullName evidence="5">IclR family transcriptional regulator</fullName>
    </submittedName>
</protein>
<evidence type="ECO:0000259" key="4">
    <source>
        <dbReference type="PROSITE" id="PS51078"/>
    </source>
</evidence>
<dbReference type="InterPro" id="IPR036388">
    <property type="entry name" value="WH-like_DNA-bd_sf"/>
</dbReference>
<evidence type="ECO:0000256" key="3">
    <source>
        <dbReference type="ARBA" id="ARBA00023163"/>
    </source>
</evidence>
<keyword evidence="2" id="KW-0238">DNA-binding</keyword>
<evidence type="ECO:0000256" key="2">
    <source>
        <dbReference type="ARBA" id="ARBA00023125"/>
    </source>
</evidence>
<dbReference type="PANTHER" id="PTHR30136:SF23">
    <property type="entry name" value="DNA-BINDING TRANSCRIPTIONAL ACTIVATOR MHPR"/>
    <property type="match status" value="1"/>
</dbReference>
<proteinExistence type="predicted"/>
<accession>A0A918VDD8</accession>
<dbReference type="SUPFAM" id="SSF46785">
    <property type="entry name" value="Winged helix' DNA-binding domain"/>
    <property type="match status" value="1"/>
</dbReference>
<dbReference type="InterPro" id="IPR036390">
    <property type="entry name" value="WH_DNA-bd_sf"/>
</dbReference>
<dbReference type="Pfam" id="PF09339">
    <property type="entry name" value="HTH_IclR"/>
    <property type="match status" value="1"/>
</dbReference>
<dbReference type="PROSITE" id="PS51078">
    <property type="entry name" value="ICLR_ED"/>
    <property type="match status" value="1"/>
</dbReference>
<dbReference type="Gene3D" id="3.30.450.40">
    <property type="match status" value="1"/>
</dbReference>
<dbReference type="GO" id="GO:0003700">
    <property type="term" value="F:DNA-binding transcription factor activity"/>
    <property type="evidence" value="ECO:0007669"/>
    <property type="project" value="TreeGrafter"/>
</dbReference>